<name>A0A1I1E9U3_9GAMM</name>
<organism evidence="2 3">
    <name type="scientific">Marinospirillum celere</name>
    <dbReference type="NCBI Taxonomy" id="1122252"/>
    <lineage>
        <taxon>Bacteria</taxon>
        <taxon>Pseudomonadati</taxon>
        <taxon>Pseudomonadota</taxon>
        <taxon>Gammaproteobacteria</taxon>
        <taxon>Oceanospirillales</taxon>
        <taxon>Oceanospirillaceae</taxon>
        <taxon>Marinospirillum</taxon>
    </lineage>
</organism>
<dbReference type="InterPro" id="IPR043519">
    <property type="entry name" value="NT_sf"/>
</dbReference>
<proteinExistence type="predicted"/>
<evidence type="ECO:0000259" key="1">
    <source>
        <dbReference type="Pfam" id="PF18765"/>
    </source>
</evidence>
<accession>A0A1I1E9U3</accession>
<keyword evidence="2" id="KW-0808">Transferase</keyword>
<dbReference type="RefSeq" id="WP_091958530.1">
    <property type="nucleotide sequence ID" value="NZ_FOLH01000001.1"/>
</dbReference>
<dbReference type="Pfam" id="PF18765">
    <property type="entry name" value="Polbeta"/>
    <property type="match status" value="1"/>
</dbReference>
<dbReference type="EMBL" id="FOLH01000001">
    <property type="protein sequence ID" value="SFB83871.1"/>
    <property type="molecule type" value="Genomic_DNA"/>
</dbReference>
<evidence type="ECO:0000313" key="2">
    <source>
        <dbReference type="EMBL" id="SFB83871.1"/>
    </source>
</evidence>
<dbReference type="AlphaFoldDB" id="A0A1I1E9U3"/>
<dbReference type="OrthoDB" id="9803106at2"/>
<dbReference type="Proteomes" id="UP000199058">
    <property type="component" value="Unassembled WGS sequence"/>
</dbReference>
<sequence>MKQLKIGLSSEQLEQLREVFARHTLIEEVLVYGSRAKGNYHERSDLDLALKGRLDRHLLAAIKLDLEETDLPLGFDVLDYQEINNALLKDHIDRVGVVIYSQ</sequence>
<keyword evidence="3" id="KW-1185">Reference proteome</keyword>
<feature type="domain" description="Polymerase beta nucleotidyltransferase" evidence="1">
    <location>
        <begin position="14"/>
        <end position="102"/>
    </location>
</feature>
<evidence type="ECO:0000313" key="3">
    <source>
        <dbReference type="Proteomes" id="UP000199058"/>
    </source>
</evidence>
<dbReference type="STRING" id="1122252.SAMN05660443_0461"/>
<dbReference type="InterPro" id="IPR041633">
    <property type="entry name" value="Polbeta"/>
</dbReference>
<reference evidence="2 3" key="1">
    <citation type="submission" date="2016-10" db="EMBL/GenBank/DDBJ databases">
        <authorList>
            <person name="de Groot N.N."/>
        </authorList>
    </citation>
    <scope>NUCLEOTIDE SEQUENCE [LARGE SCALE GENOMIC DNA]</scope>
    <source>
        <strain evidence="2 3">DSM 18438</strain>
    </source>
</reference>
<dbReference type="GO" id="GO:0016740">
    <property type="term" value="F:transferase activity"/>
    <property type="evidence" value="ECO:0007669"/>
    <property type="project" value="UniProtKB-KW"/>
</dbReference>
<gene>
    <name evidence="2" type="ORF">SAMN05660443_0461</name>
</gene>
<dbReference type="Gene3D" id="3.30.460.10">
    <property type="entry name" value="Beta Polymerase, domain 2"/>
    <property type="match status" value="1"/>
</dbReference>
<dbReference type="CDD" id="cd05403">
    <property type="entry name" value="NT_KNTase_like"/>
    <property type="match status" value="1"/>
</dbReference>
<protein>
    <submittedName>
        <fullName evidence="2">Nucleotidyltransferase domain-containing protein</fullName>
    </submittedName>
</protein>
<dbReference type="SUPFAM" id="SSF81301">
    <property type="entry name" value="Nucleotidyltransferase"/>
    <property type="match status" value="1"/>
</dbReference>